<sequence>MAGDERTFGGEFSDEGVARLRERINEKLKEFMGDYTDDTLVEYVTVLLKNGRRKDEAKGELNVFLGDDSDAFVTWLWDHLGSHLSLYVQTSAPHQDQTPDVNFSARKQAGKTELQLTSSEAEKRTSEKTSGKRYNREGKGLQRDKDENVIPLSRNSLDENVHAKDNPRHRVDRTKLSRSPRPITQKKRRQTEEQRPKKRKISQETISAPKRLLQFAVREAVGTSRVAEPSLKRLRSVISASTDDVSPEEHPRRTRQVAGLRADMSAAIKAVSDAVKDLSKDRSSRNVFDRLNHPSISSNIIDQEEFRAIVDQADFDNESEDFRSTYDPQNDGMVQQDGSTSSFDDNPVMASDFGVGYDDYDDVMGQRVANMSDLSRTKLVDNSVQLQYGATNNSGGRARRLHQHRLADMTSKSFKIASSANMSTLRSPEYQEATEGSKRHNLDGFVDSDYLVAKSEAWMTKDNNSVGFNGHAQPGMDSKQALQMAPAPIGGPTEDADSRTIFLSNVHFAATKDSLSRHFNKFGDVLKVIILTDPATGQPKGSAYIEFMRKEAAEHALSLDGTSFMSRFLKIVRKSSVQPEATSLTTWPRVARASPFTVPRFSRGPYARGIPALFRSRIPSKAVARSFQWKRGTTLTETSTQASNSVVPPLPSRSLTYVRTEPKANGSSGTV</sequence>
<evidence type="ECO:0000256" key="2">
    <source>
        <dbReference type="SAM" id="MobiDB-lite"/>
    </source>
</evidence>
<feature type="compositionally biased region" description="Polar residues" evidence="2">
    <location>
        <begin position="326"/>
        <end position="344"/>
    </location>
</feature>
<dbReference type="GO" id="GO:0005634">
    <property type="term" value="C:nucleus"/>
    <property type="evidence" value="ECO:0007669"/>
    <property type="project" value="TreeGrafter"/>
</dbReference>
<dbReference type="GO" id="GO:0043488">
    <property type="term" value="P:regulation of mRNA stability"/>
    <property type="evidence" value="ECO:0007669"/>
    <property type="project" value="InterPro"/>
</dbReference>
<evidence type="ECO:0000259" key="3">
    <source>
        <dbReference type="PROSITE" id="PS50102"/>
    </source>
</evidence>
<dbReference type="Pfam" id="PF01480">
    <property type="entry name" value="PWI"/>
    <property type="match status" value="1"/>
</dbReference>
<name>A0A2Z7BEB1_9LAMI</name>
<dbReference type="InterPro" id="IPR000504">
    <property type="entry name" value="RRM_dom"/>
</dbReference>
<keyword evidence="1" id="KW-0694">RNA-binding</keyword>
<protein>
    <recommendedName>
        <fullName evidence="3">RRM domain-containing protein</fullName>
    </recommendedName>
</protein>
<dbReference type="PANTHER" id="PTHR14738">
    <property type="entry name" value="ZINC FINGER CCCH DOMAIN-CONTAINING PROTEIN 14"/>
    <property type="match status" value="1"/>
</dbReference>
<evidence type="ECO:0000313" key="5">
    <source>
        <dbReference type="Proteomes" id="UP000250235"/>
    </source>
</evidence>
<dbReference type="Pfam" id="PF00076">
    <property type="entry name" value="RRM_1"/>
    <property type="match status" value="1"/>
</dbReference>
<dbReference type="Gene3D" id="3.30.70.330">
    <property type="match status" value="1"/>
</dbReference>
<dbReference type="PANTHER" id="PTHR14738:SF32">
    <property type="entry name" value="RNA BINDING (RRM_RBD_RNP MOTIFS) FAMILY PROTEIN"/>
    <property type="match status" value="1"/>
</dbReference>
<feature type="compositionally biased region" description="Basic and acidic residues" evidence="2">
    <location>
        <begin position="156"/>
        <end position="175"/>
    </location>
</feature>
<dbReference type="PROSITE" id="PS50102">
    <property type="entry name" value="RRM"/>
    <property type="match status" value="1"/>
</dbReference>
<dbReference type="EMBL" id="KV008285">
    <property type="protein sequence ID" value="KZV30419.1"/>
    <property type="molecule type" value="Genomic_DNA"/>
</dbReference>
<evidence type="ECO:0000256" key="1">
    <source>
        <dbReference type="PROSITE-ProRule" id="PRU00176"/>
    </source>
</evidence>
<evidence type="ECO:0000313" key="4">
    <source>
        <dbReference type="EMBL" id="KZV30419.1"/>
    </source>
</evidence>
<accession>A0A2Z7BEB1</accession>
<dbReference type="GO" id="GO:0008143">
    <property type="term" value="F:poly(A) binding"/>
    <property type="evidence" value="ECO:0007669"/>
    <property type="project" value="InterPro"/>
</dbReference>
<dbReference type="SMART" id="SM00360">
    <property type="entry name" value="RRM"/>
    <property type="match status" value="1"/>
</dbReference>
<feature type="region of interest" description="Disordered" evidence="2">
    <location>
        <begin position="108"/>
        <end position="206"/>
    </location>
</feature>
<dbReference type="InterPro" id="IPR012677">
    <property type="entry name" value="Nucleotide-bd_a/b_plait_sf"/>
</dbReference>
<feature type="compositionally biased region" description="Basic and acidic residues" evidence="2">
    <location>
        <begin position="120"/>
        <end position="148"/>
    </location>
</feature>
<dbReference type="AlphaFoldDB" id="A0A2Z7BEB1"/>
<dbReference type="Proteomes" id="UP000250235">
    <property type="component" value="Unassembled WGS sequence"/>
</dbReference>
<dbReference type="InterPro" id="IPR040366">
    <property type="entry name" value="Nab2/ZC3H14"/>
</dbReference>
<dbReference type="InterPro" id="IPR035979">
    <property type="entry name" value="RBD_domain_sf"/>
</dbReference>
<organism evidence="4 5">
    <name type="scientific">Dorcoceras hygrometricum</name>
    <dbReference type="NCBI Taxonomy" id="472368"/>
    <lineage>
        <taxon>Eukaryota</taxon>
        <taxon>Viridiplantae</taxon>
        <taxon>Streptophyta</taxon>
        <taxon>Embryophyta</taxon>
        <taxon>Tracheophyta</taxon>
        <taxon>Spermatophyta</taxon>
        <taxon>Magnoliopsida</taxon>
        <taxon>eudicotyledons</taxon>
        <taxon>Gunneridae</taxon>
        <taxon>Pentapetalae</taxon>
        <taxon>asterids</taxon>
        <taxon>lamiids</taxon>
        <taxon>Lamiales</taxon>
        <taxon>Gesneriaceae</taxon>
        <taxon>Didymocarpoideae</taxon>
        <taxon>Trichosporeae</taxon>
        <taxon>Loxocarpinae</taxon>
        <taxon>Dorcoceras</taxon>
    </lineage>
</organism>
<dbReference type="SUPFAM" id="SSF54928">
    <property type="entry name" value="RNA-binding domain, RBD"/>
    <property type="match status" value="1"/>
</dbReference>
<dbReference type="InterPro" id="IPR002483">
    <property type="entry name" value="PWI_dom"/>
</dbReference>
<feature type="compositionally biased region" description="Basic residues" evidence="2">
    <location>
        <begin position="176"/>
        <end position="189"/>
    </location>
</feature>
<feature type="region of interest" description="Disordered" evidence="2">
    <location>
        <begin position="325"/>
        <end position="346"/>
    </location>
</feature>
<dbReference type="GO" id="GO:0005737">
    <property type="term" value="C:cytoplasm"/>
    <property type="evidence" value="ECO:0007669"/>
    <property type="project" value="TreeGrafter"/>
</dbReference>
<dbReference type="Gene3D" id="1.20.1390.10">
    <property type="entry name" value="PWI domain"/>
    <property type="match status" value="1"/>
</dbReference>
<keyword evidence="5" id="KW-1185">Reference proteome</keyword>
<feature type="domain" description="RRM" evidence="3">
    <location>
        <begin position="499"/>
        <end position="576"/>
    </location>
</feature>
<reference evidence="4 5" key="1">
    <citation type="journal article" date="2015" name="Proc. Natl. Acad. Sci. U.S.A.">
        <title>The resurrection genome of Boea hygrometrica: A blueprint for survival of dehydration.</title>
        <authorList>
            <person name="Xiao L."/>
            <person name="Yang G."/>
            <person name="Zhang L."/>
            <person name="Yang X."/>
            <person name="Zhao S."/>
            <person name="Ji Z."/>
            <person name="Zhou Q."/>
            <person name="Hu M."/>
            <person name="Wang Y."/>
            <person name="Chen M."/>
            <person name="Xu Y."/>
            <person name="Jin H."/>
            <person name="Xiao X."/>
            <person name="Hu G."/>
            <person name="Bao F."/>
            <person name="Hu Y."/>
            <person name="Wan P."/>
            <person name="Li L."/>
            <person name="Deng X."/>
            <person name="Kuang T."/>
            <person name="Xiang C."/>
            <person name="Zhu J.K."/>
            <person name="Oliver M.J."/>
            <person name="He Y."/>
        </authorList>
    </citation>
    <scope>NUCLEOTIDE SEQUENCE [LARGE SCALE GENOMIC DNA]</scope>
    <source>
        <strain evidence="5">cv. XS01</strain>
    </source>
</reference>
<gene>
    <name evidence="4" type="ORF">F511_13003</name>
</gene>
<proteinExistence type="predicted"/>
<dbReference type="OrthoDB" id="4726at2759"/>